<accession>A0A9P9A047</accession>
<dbReference type="OrthoDB" id="415825at2759"/>
<proteinExistence type="predicted"/>
<evidence type="ECO:0000313" key="1">
    <source>
        <dbReference type="EMBL" id="KAH6655659.1"/>
    </source>
</evidence>
<dbReference type="EMBL" id="JAGPXC010000003">
    <property type="protein sequence ID" value="KAH6655659.1"/>
    <property type="molecule type" value="Genomic_DNA"/>
</dbReference>
<name>A0A9P9A047_9PEZI</name>
<dbReference type="Gene3D" id="3.30.465.10">
    <property type="match status" value="1"/>
</dbReference>
<keyword evidence="2" id="KW-1185">Reference proteome</keyword>
<reference evidence="1" key="1">
    <citation type="journal article" date="2021" name="Nat. Commun.">
        <title>Genetic determinants of endophytism in the Arabidopsis root mycobiome.</title>
        <authorList>
            <person name="Mesny F."/>
            <person name="Miyauchi S."/>
            <person name="Thiergart T."/>
            <person name="Pickel B."/>
            <person name="Atanasova L."/>
            <person name="Karlsson M."/>
            <person name="Huettel B."/>
            <person name="Barry K.W."/>
            <person name="Haridas S."/>
            <person name="Chen C."/>
            <person name="Bauer D."/>
            <person name="Andreopoulos W."/>
            <person name="Pangilinan J."/>
            <person name="LaButti K."/>
            <person name="Riley R."/>
            <person name="Lipzen A."/>
            <person name="Clum A."/>
            <person name="Drula E."/>
            <person name="Henrissat B."/>
            <person name="Kohler A."/>
            <person name="Grigoriev I.V."/>
            <person name="Martin F.M."/>
            <person name="Hacquard S."/>
        </authorList>
    </citation>
    <scope>NUCLEOTIDE SEQUENCE</scope>
    <source>
        <strain evidence="1">MPI-SDFR-AT-0073</strain>
    </source>
</reference>
<gene>
    <name evidence="1" type="ORF">BKA67DRAFT_657583</name>
</gene>
<dbReference type="GO" id="GO:0050660">
    <property type="term" value="F:flavin adenine dinucleotide binding"/>
    <property type="evidence" value="ECO:0007669"/>
    <property type="project" value="InterPro"/>
</dbReference>
<dbReference type="SUPFAM" id="SSF56176">
    <property type="entry name" value="FAD-binding/transporter-associated domain-like"/>
    <property type="match status" value="1"/>
</dbReference>
<dbReference type="AlphaFoldDB" id="A0A9P9A047"/>
<dbReference type="InterPro" id="IPR016169">
    <property type="entry name" value="FAD-bd_PCMH_sub2"/>
</dbReference>
<dbReference type="GeneID" id="70136030"/>
<organism evidence="1 2">
    <name type="scientific">Truncatella angustata</name>
    <dbReference type="NCBI Taxonomy" id="152316"/>
    <lineage>
        <taxon>Eukaryota</taxon>
        <taxon>Fungi</taxon>
        <taxon>Dikarya</taxon>
        <taxon>Ascomycota</taxon>
        <taxon>Pezizomycotina</taxon>
        <taxon>Sordariomycetes</taxon>
        <taxon>Xylariomycetidae</taxon>
        <taxon>Amphisphaeriales</taxon>
        <taxon>Sporocadaceae</taxon>
        <taxon>Truncatella</taxon>
    </lineage>
</organism>
<evidence type="ECO:0000313" key="2">
    <source>
        <dbReference type="Proteomes" id="UP000758603"/>
    </source>
</evidence>
<protein>
    <submittedName>
        <fullName evidence="1">Uncharacterized protein</fullName>
    </submittedName>
</protein>
<sequence length="93" mass="9910">MEGVIIELSLFTGVEVNEVKELAVIKGSTLIKELQSPFMPIKSVQTSIAVGNGNTAGVVRYYIGGGLSAYTPLYGYSSENIIETQVVNARGDL</sequence>
<dbReference type="InterPro" id="IPR036318">
    <property type="entry name" value="FAD-bd_PCMH-like_sf"/>
</dbReference>
<comment type="caution">
    <text evidence="1">The sequence shown here is derived from an EMBL/GenBank/DDBJ whole genome shotgun (WGS) entry which is preliminary data.</text>
</comment>
<dbReference type="Proteomes" id="UP000758603">
    <property type="component" value="Unassembled WGS sequence"/>
</dbReference>
<dbReference type="RefSeq" id="XP_045959924.1">
    <property type="nucleotide sequence ID" value="XM_046107139.1"/>
</dbReference>